<dbReference type="Proteomes" id="UP000031307">
    <property type="component" value="Unassembled WGS sequence"/>
</dbReference>
<dbReference type="Pfam" id="PF00297">
    <property type="entry name" value="Ribosomal_L3"/>
    <property type="match status" value="1"/>
</dbReference>
<comment type="function">
    <text evidence="7">One of the primary rRNA binding proteins, it binds directly near the 3'-end of the 23S rRNA, where it nucleates assembly of the 50S subunit.</text>
</comment>
<dbReference type="PANTHER" id="PTHR11229:SF16">
    <property type="entry name" value="LARGE RIBOSOMAL SUBUNIT PROTEIN UL3C"/>
    <property type="match status" value="1"/>
</dbReference>
<keyword evidence="2 7" id="KW-0699">rRNA-binding</keyword>
<dbReference type="SUPFAM" id="SSF50447">
    <property type="entry name" value="Translation proteins"/>
    <property type="match status" value="1"/>
</dbReference>
<dbReference type="InterPro" id="IPR019927">
    <property type="entry name" value="Ribosomal_uL3_bac/org-type"/>
</dbReference>
<keyword evidence="4 7" id="KW-0689">Ribosomal protein</keyword>
<dbReference type="GO" id="GO:0019843">
    <property type="term" value="F:rRNA binding"/>
    <property type="evidence" value="ECO:0007669"/>
    <property type="project" value="UniProtKB-UniRule"/>
</dbReference>
<dbReference type="PANTHER" id="PTHR11229">
    <property type="entry name" value="50S RIBOSOMAL PROTEIN L3"/>
    <property type="match status" value="1"/>
</dbReference>
<evidence type="ECO:0000256" key="7">
    <source>
        <dbReference type="HAMAP-Rule" id="MF_01325"/>
    </source>
</evidence>
<evidence type="ECO:0000256" key="3">
    <source>
        <dbReference type="ARBA" id="ARBA00022884"/>
    </source>
</evidence>
<sequence>MAIKLMGKKRGMTQRFDEAGNLIVCTVIEVEPNVVTQLKTKEKDGYNAVQLGFEKIEANDPRTVKRRTSKPLQGHYAKAGVEPRRFSGEFRIEDSAEFSLGQELKVDLFKEAGYLDVIGVSKGKGYQGVMKLHNFGGGPAAHGSGFHRHAGSTGMRSTPGRCLPGGKRASHMGVDRVTVENLKIVLVDEENNLILVQGQVPGAYDSLLFLREARKKRSAK</sequence>
<evidence type="ECO:0000256" key="4">
    <source>
        <dbReference type="ARBA" id="ARBA00022980"/>
    </source>
</evidence>
<dbReference type="AlphaFoldDB" id="A0A0C1C7W3"/>
<proteinExistence type="inferred from homology"/>
<evidence type="ECO:0000256" key="1">
    <source>
        <dbReference type="ARBA" id="ARBA00006540"/>
    </source>
</evidence>
<dbReference type="Gene3D" id="2.40.30.10">
    <property type="entry name" value="Translation factors"/>
    <property type="match status" value="1"/>
</dbReference>
<dbReference type="GO" id="GO:0022625">
    <property type="term" value="C:cytosolic large ribosomal subunit"/>
    <property type="evidence" value="ECO:0007669"/>
    <property type="project" value="TreeGrafter"/>
</dbReference>
<dbReference type="GO" id="GO:0006412">
    <property type="term" value="P:translation"/>
    <property type="evidence" value="ECO:0007669"/>
    <property type="project" value="UniProtKB-UniRule"/>
</dbReference>
<reference evidence="8 9" key="1">
    <citation type="journal article" date="2014" name="Mol. Biol. Evol.">
        <title>Massive expansion of Ubiquitination-related gene families within the Chlamydiae.</title>
        <authorList>
            <person name="Domman D."/>
            <person name="Collingro A."/>
            <person name="Lagkouvardos I."/>
            <person name="Gehre L."/>
            <person name="Weinmaier T."/>
            <person name="Rattei T."/>
            <person name="Subtil A."/>
            <person name="Horn M."/>
        </authorList>
    </citation>
    <scope>NUCLEOTIDE SEQUENCE [LARGE SCALE GENOMIC DNA]</scope>
    <source>
        <strain evidence="8 9">OEW1</strain>
    </source>
</reference>
<evidence type="ECO:0000256" key="6">
    <source>
        <dbReference type="ARBA" id="ARBA00035243"/>
    </source>
</evidence>
<organism evidence="8 9">
    <name type="scientific">Parachlamydia acanthamoebae</name>
    <dbReference type="NCBI Taxonomy" id="83552"/>
    <lineage>
        <taxon>Bacteria</taxon>
        <taxon>Pseudomonadati</taxon>
        <taxon>Chlamydiota</taxon>
        <taxon>Chlamydiia</taxon>
        <taxon>Parachlamydiales</taxon>
        <taxon>Parachlamydiaceae</taxon>
        <taxon>Parachlamydia</taxon>
    </lineage>
</organism>
<accession>A0A0C1C7W3</accession>
<dbReference type="NCBIfam" id="TIGR03625">
    <property type="entry name" value="L3_bact"/>
    <property type="match status" value="1"/>
</dbReference>
<comment type="caution">
    <text evidence="8">The sequence shown here is derived from an EMBL/GenBank/DDBJ whole genome shotgun (WGS) entry which is preliminary data.</text>
</comment>
<comment type="similarity">
    <text evidence="1 7">Belongs to the universal ribosomal protein uL3 family.</text>
</comment>
<gene>
    <name evidence="7 8" type="primary">rplC</name>
    <name evidence="8" type="ORF">DB43_GV00550</name>
</gene>
<evidence type="ECO:0000313" key="9">
    <source>
        <dbReference type="Proteomes" id="UP000031307"/>
    </source>
</evidence>
<dbReference type="InterPro" id="IPR000597">
    <property type="entry name" value="Ribosomal_uL3"/>
</dbReference>
<name>A0A0C1C7W3_9BACT</name>
<dbReference type="OMA" id="GKNIPCT"/>
<evidence type="ECO:0000256" key="5">
    <source>
        <dbReference type="ARBA" id="ARBA00023274"/>
    </source>
</evidence>
<dbReference type="Gene3D" id="3.30.160.810">
    <property type="match status" value="1"/>
</dbReference>
<dbReference type="PATRIC" id="fig|83552.4.peg.1807"/>
<evidence type="ECO:0000313" key="8">
    <source>
        <dbReference type="EMBL" id="KIA77105.1"/>
    </source>
</evidence>
<dbReference type="GO" id="GO:0003735">
    <property type="term" value="F:structural constituent of ribosome"/>
    <property type="evidence" value="ECO:0007669"/>
    <property type="project" value="UniProtKB-UniRule"/>
</dbReference>
<dbReference type="FunFam" id="2.40.30.10:FF:000004">
    <property type="entry name" value="50S ribosomal protein L3"/>
    <property type="match status" value="1"/>
</dbReference>
<protein>
    <recommendedName>
        <fullName evidence="6 7">Large ribosomal subunit protein uL3</fullName>
    </recommendedName>
</protein>
<dbReference type="RefSeq" id="WP_006342222.1">
    <property type="nucleotide sequence ID" value="NZ_BAWW01000028.1"/>
</dbReference>
<keyword evidence="3 7" id="KW-0694">RNA-binding</keyword>
<dbReference type="InterPro" id="IPR009000">
    <property type="entry name" value="Transl_B-barrel_sf"/>
</dbReference>
<dbReference type="FunFam" id="3.30.160.810:FF:000001">
    <property type="entry name" value="50S ribosomal protein L3"/>
    <property type="match status" value="1"/>
</dbReference>
<comment type="subunit">
    <text evidence="7">Part of the 50S ribosomal subunit. Forms a cluster with proteins L14 and L19.</text>
</comment>
<keyword evidence="5 7" id="KW-0687">Ribonucleoprotein</keyword>
<dbReference type="EMBL" id="JSAM01000091">
    <property type="protein sequence ID" value="KIA77105.1"/>
    <property type="molecule type" value="Genomic_DNA"/>
</dbReference>
<evidence type="ECO:0000256" key="2">
    <source>
        <dbReference type="ARBA" id="ARBA00022730"/>
    </source>
</evidence>
<dbReference type="HAMAP" id="MF_01325_B">
    <property type="entry name" value="Ribosomal_uL3_B"/>
    <property type="match status" value="1"/>
</dbReference>